<dbReference type="EC" id="6.4.1.4" evidence="3"/>
<keyword evidence="3" id="KW-0436">Ligase</keyword>
<dbReference type="InterPro" id="IPR011053">
    <property type="entry name" value="Single_hybrid_motif"/>
</dbReference>
<dbReference type="AlphaFoldDB" id="A0A160V6M9"/>
<accession>A0A160V6M9</accession>
<proteinExistence type="predicted"/>
<evidence type="ECO:0000313" key="3">
    <source>
        <dbReference type="EMBL" id="CUV01434.1"/>
    </source>
</evidence>
<dbReference type="GO" id="GO:0004485">
    <property type="term" value="F:methylcrotonoyl-CoA carboxylase activity"/>
    <property type="evidence" value="ECO:0007669"/>
    <property type="project" value="UniProtKB-EC"/>
</dbReference>
<sequence>MRQKSPPSDQVFDYRVESQGETVRVNLGGNEIELAVTAQGDQEGWFRTADGSLHSFVWTWVGSSLELWLDGTVFVFERVERRRQRERESSVGGADIVALMPGTVEQILVQPGDPVERGQTVIIMESMKMELSVAAHRDGVVKQIPVGLGQQVDKGMRLLELEEQ</sequence>
<dbReference type="Gene3D" id="2.40.50.100">
    <property type="match status" value="1"/>
</dbReference>
<dbReference type="PROSITE" id="PS50968">
    <property type="entry name" value="BIOTINYL_LIPOYL"/>
    <property type="match status" value="1"/>
</dbReference>
<gene>
    <name evidence="3" type="ORF">MGWOODY_Clf498</name>
</gene>
<reference evidence="3" key="1">
    <citation type="submission" date="2015-10" db="EMBL/GenBank/DDBJ databases">
        <authorList>
            <person name="Gilbert D.G."/>
        </authorList>
    </citation>
    <scope>NUCLEOTIDE SEQUENCE</scope>
</reference>
<dbReference type="CDD" id="cd06850">
    <property type="entry name" value="biotinyl_domain"/>
    <property type="match status" value="1"/>
</dbReference>
<evidence type="ECO:0000259" key="2">
    <source>
        <dbReference type="PROSITE" id="PS50968"/>
    </source>
</evidence>
<keyword evidence="1" id="KW-0092">Biotin</keyword>
<dbReference type="InterPro" id="IPR050709">
    <property type="entry name" value="Biotin_Carboxyl_Carrier/Decarb"/>
</dbReference>
<feature type="domain" description="Lipoyl-binding" evidence="2">
    <location>
        <begin position="84"/>
        <end position="162"/>
    </location>
</feature>
<dbReference type="SUPFAM" id="SSF51230">
    <property type="entry name" value="Single hybrid motif"/>
    <property type="match status" value="1"/>
</dbReference>
<dbReference type="EMBL" id="FAXA01000072">
    <property type="protein sequence ID" value="CUV01434.1"/>
    <property type="molecule type" value="Genomic_DNA"/>
</dbReference>
<evidence type="ECO:0000256" key="1">
    <source>
        <dbReference type="ARBA" id="ARBA00023267"/>
    </source>
</evidence>
<organism evidence="3">
    <name type="scientific">hydrothermal vent metagenome</name>
    <dbReference type="NCBI Taxonomy" id="652676"/>
    <lineage>
        <taxon>unclassified sequences</taxon>
        <taxon>metagenomes</taxon>
        <taxon>ecological metagenomes</taxon>
    </lineage>
</organism>
<dbReference type="Pfam" id="PF00364">
    <property type="entry name" value="Biotin_lipoyl"/>
    <property type="match status" value="1"/>
</dbReference>
<name>A0A160V6M9_9ZZZZ</name>
<dbReference type="InterPro" id="IPR000089">
    <property type="entry name" value="Biotin_lipoyl"/>
</dbReference>
<dbReference type="PANTHER" id="PTHR45266">
    <property type="entry name" value="OXALOACETATE DECARBOXYLASE ALPHA CHAIN"/>
    <property type="match status" value="1"/>
</dbReference>
<dbReference type="PANTHER" id="PTHR45266:SF3">
    <property type="entry name" value="OXALOACETATE DECARBOXYLASE ALPHA CHAIN"/>
    <property type="match status" value="1"/>
</dbReference>
<protein>
    <submittedName>
        <fullName evidence="3">Methylcrotonyl-CoA carboxylase biotin-containing subunit</fullName>
        <ecNumber evidence="3">6.4.1.4</ecNumber>
    </submittedName>
</protein>